<evidence type="ECO:0000256" key="1">
    <source>
        <dbReference type="ARBA" id="ARBA00005679"/>
    </source>
</evidence>
<keyword evidence="5" id="KW-1185">Reference proteome</keyword>
<dbReference type="GO" id="GO:0016671">
    <property type="term" value="F:oxidoreductase activity, acting on a sulfur group of donors, disulfide as acceptor"/>
    <property type="evidence" value="ECO:0007669"/>
    <property type="project" value="InterPro"/>
</dbReference>
<dbReference type="Pfam" id="PF03227">
    <property type="entry name" value="GILT"/>
    <property type="match status" value="2"/>
</dbReference>
<dbReference type="EMBL" id="JABFAA010000012">
    <property type="protein sequence ID" value="MBA0697968.1"/>
    <property type="molecule type" value="Genomic_DNA"/>
</dbReference>
<keyword evidence="2" id="KW-0325">Glycoprotein</keyword>
<evidence type="ECO:0000313" key="5">
    <source>
        <dbReference type="Proteomes" id="UP000593577"/>
    </source>
</evidence>
<dbReference type="Proteomes" id="UP000593577">
    <property type="component" value="Unassembled WGS sequence"/>
</dbReference>
<feature type="chain" id="PRO_5029457015" description="Gamma-interferon-inducible lysosomal thiol reductase" evidence="3">
    <location>
        <begin position="26"/>
        <end position="516"/>
    </location>
</feature>
<evidence type="ECO:0000256" key="3">
    <source>
        <dbReference type="SAM" id="SignalP"/>
    </source>
</evidence>
<dbReference type="PANTHER" id="PTHR13234:SF64">
    <property type="entry name" value="SAPOSIN A-TYPE DOMAIN-CONTAINING PROTEIN"/>
    <property type="match status" value="1"/>
</dbReference>
<dbReference type="Gene3D" id="3.40.30.10">
    <property type="entry name" value="Glutaredoxin"/>
    <property type="match status" value="1"/>
</dbReference>
<keyword evidence="3" id="KW-0732">Signal</keyword>
<evidence type="ECO:0000313" key="4">
    <source>
        <dbReference type="EMBL" id="MBA0697968.1"/>
    </source>
</evidence>
<protein>
    <recommendedName>
        <fullName evidence="6">Gamma-interferon-inducible lysosomal thiol reductase</fullName>
    </recommendedName>
</protein>
<organism evidence="4 5">
    <name type="scientific">Gossypium aridum</name>
    <name type="common">American cotton</name>
    <name type="synonym">Erioxylum aridum</name>
    <dbReference type="NCBI Taxonomy" id="34290"/>
    <lineage>
        <taxon>Eukaryota</taxon>
        <taxon>Viridiplantae</taxon>
        <taxon>Streptophyta</taxon>
        <taxon>Embryophyta</taxon>
        <taxon>Tracheophyta</taxon>
        <taxon>Spermatophyta</taxon>
        <taxon>Magnoliopsida</taxon>
        <taxon>eudicotyledons</taxon>
        <taxon>Gunneridae</taxon>
        <taxon>Pentapetalae</taxon>
        <taxon>rosids</taxon>
        <taxon>malvids</taxon>
        <taxon>Malvales</taxon>
        <taxon>Malvaceae</taxon>
        <taxon>Malvoideae</taxon>
        <taxon>Gossypium</taxon>
    </lineage>
</organism>
<feature type="signal peptide" evidence="3">
    <location>
        <begin position="1"/>
        <end position="25"/>
    </location>
</feature>
<name>A0A7J8YEH4_GOSAI</name>
<accession>A0A7J8YEH4</accession>
<dbReference type="AlphaFoldDB" id="A0A7J8YEH4"/>
<reference evidence="4 5" key="1">
    <citation type="journal article" date="2019" name="Genome Biol. Evol.">
        <title>Insights into the evolution of the New World diploid cottons (Gossypium, subgenus Houzingenia) based on genome sequencing.</title>
        <authorList>
            <person name="Grover C.E."/>
            <person name="Arick M.A. 2nd"/>
            <person name="Thrash A."/>
            <person name="Conover J.L."/>
            <person name="Sanders W.S."/>
            <person name="Peterson D.G."/>
            <person name="Frelichowski J.E."/>
            <person name="Scheffler J.A."/>
            <person name="Scheffler B.E."/>
            <person name="Wendel J.F."/>
        </authorList>
    </citation>
    <scope>NUCLEOTIDE SEQUENCE [LARGE SCALE GENOMIC DNA]</scope>
    <source>
        <strain evidence="4">185</strain>
        <tissue evidence="4">Leaf</tissue>
    </source>
</reference>
<dbReference type="PANTHER" id="PTHR13234">
    <property type="entry name" value="GAMMA-INTERFERON INDUCIBLE LYSOSOMAL THIOL REDUCTASE GILT"/>
    <property type="match status" value="1"/>
</dbReference>
<gene>
    <name evidence="4" type="ORF">Goari_021483</name>
</gene>
<dbReference type="InterPro" id="IPR036249">
    <property type="entry name" value="Thioredoxin-like_sf"/>
</dbReference>
<dbReference type="SUPFAM" id="SSF52833">
    <property type="entry name" value="Thioredoxin-like"/>
    <property type="match status" value="1"/>
</dbReference>
<comment type="similarity">
    <text evidence="1">Belongs to the GILT family.</text>
</comment>
<proteinExistence type="inferred from homology"/>
<comment type="caution">
    <text evidence="4">The sequence shown here is derived from an EMBL/GenBank/DDBJ whole genome shotgun (WGS) entry which is preliminary data.</text>
</comment>
<evidence type="ECO:0000256" key="2">
    <source>
        <dbReference type="ARBA" id="ARBA00023180"/>
    </source>
</evidence>
<sequence>MGYLQQFIFFILVALPFMFISPTHSSLANGKVNTLPPTNTSDKVTLALYYETLCPYCADFITNDLVKVFLSDLYTIVNLKLVPWGNADILGDEPHCQHGEDECYLNTIHSCVIYYWPDVKKHFDFIRCTEQQSSKKPLVKNRAAMWKQCSEKLGMSAHRINKCYTSGYGLKLLLQYANETAKLKPPHEYVPWVVVDNQPLKDDFENFVKYVCEAYKGDHKPEACKTQAANVSSTHDKMANRIHPGCYASNNVTKAQSHIKPKKVHLSLYYESLCPYCRSFIVSQLVKVFNTDLLNIINLRLVPWGNAQYVKPNKTIICQHGEDECYLNTIHACAISIWPDPRKHFNFIYCIENQGLPIKDNQHSDGMEAVWKACSARSGMDQKLIKDCYDSGYGRKASFFNMKLDVHNQLDLNSSITQQFSLLLQYATETDHLYPKHLYVPWVTVNNQPLYDKYEDFITYVCNAYKDKDLVRACLSNSLKVTEEKFSRSPDATDATVAYTYQLLYVYRLQESPHSL</sequence>
<feature type="non-terminal residue" evidence="4">
    <location>
        <position position="1"/>
    </location>
</feature>
<evidence type="ECO:0008006" key="6">
    <source>
        <dbReference type="Google" id="ProtNLM"/>
    </source>
</evidence>
<dbReference type="InterPro" id="IPR004911">
    <property type="entry name" value="Interferon-induced_GILT"/>
</dbReference>